<sequence>MELSCFALFVFQRERI</sequence>
<dbReference type="AlphaFoldDB" id="A0A2P2PMP9"/>
<organism evidence="1">
    <name type="scientific">Rhizophora mucronata</name>
    <name type="common">Asiatic mangrove</name>
    <dbReference type="NCBI Taxonomy" id="61149"/>
    <lineage>
        <taxon>Eukaryota</taxon>
        <taxon>Viridiplantae</taxon>
        <taxon>Streptophyta</taxon>
        <taxon>Embryophyta</taxon>
        <taxon>Tracheophyta</taxon>
        <taxon>Spermatophyta</taxon>
        <taxon>Magnoliopsida</taxon>
        <taxon>eudicotyledons</taxon>
        <taxon>Gunneridae</taxon>
        <taxon>Pentapetalae</taxon>
        <taxon>rosids</taxon>
        <taxon>fabids</taxon>
        <taxon>Malpighiales</taxon>
        <taxon>Rhizophoraceae</taxon>
        <taxon>Rhizophora</taxon>
    </lineage>
</organism>
<dbReference type="EMBL" id="GGEC01075519">
    <property type="protein sequence ID" value="MBX56003.1"/>
    <property type="molecule type" value="Transcribed_RNA"/>
</dbReference>
<proteinExistence type="predicted"/>
<reference evidence="1" key="1">
    <citation type="submission" date="2018-02" db="EMBL/GenBank/DDBJ databases">
        <title>Rhizophora mucronata_Transcriptome.</title>
        <authorList>
            <person name="Meera S.P."/>
            <person name="Sreeshan A."/>
            <person name="Augustine A."/>
        </authorList>
    </citation>
    <scope>NUCLEOTIDE SEQUENCE</scope>
    <source>
        <tissue evidence="1">Leaf</tissue>
    </source>
</reference>
<protein>
    <submittedName>
        <fullName evidence="1">Uncharacterized protein</fullName>
    </submittedName>
</protein>
<evidence type="ECO:0000313" key="1">
    <source>
        <dbReference type="EMBL" id="MBX56003.1"/>
    </source>
</evidence>
<name>A0A2P2PMP9_RHIMU</name>
<accession>A0A2P2PMP9</accession>